<proteinExistence type="predicted"/>
<dbReference type="RefSeq" id="WP_091627474.1">
    <property type="nucleotide sequence ID" value="NZ_FOEF01000024.1"/>
</dbReference>
<dbReference type="Proteomes" id="UP000198582">
    <property type="component" value="Unassembled WGS sequence"/>
</dbReference>
<feature type="compositionally biased region" description="Low complexity" evidence="1">
    <location>
        <begin position="144"/>
        <end position="165"/>
    </location>
</feature>
<protein>
    <submittedName>
        <fullName evidence="2">Polyketide cyclase / dehydrase and lipid transport</fullName>
    </submittedName>
</protein>
<dbReference type="CDD" id="cd07821">
    <property type="entry name" value="PYR_PYL_RCAR_like"/>
    <property type="match status" value="1"/>
</dbReference>
<dbReference type="InterPro" id="IPR023393">
    <property type="entry name" value="START-like_dom_sf"/>
</dbReference>
<evidence type="ECO:0000256" key="1">
    <source>
        <dbReference type="SAM" id="MobiDB-lite"/>
    </source>
</evidence>
<sequence>MLSYSARATSAAPPAAVWRLLLDARTWPAWSAVDGLDLERSSGLDPDGRDPVGAVRAFRTGKAVTGERLTGLVEETQLTYEDAFNQAIHDYRAVIDLTPAAGGGTAIHWHGTYSTGWLMRWVMGRVMSRVMQRMADGLAAYAESGGTPSGPAATSAATPPSRKRR</sequence>
<dbReference type="OrthoDB" id="5185789at2"/>
<dbReference type="AlphaFoldDB" id="A0A1H8YLQ1"/>
<evidence type="ECO:0000313" key="3">
    <source>
        <dbReference type="Proteomes" id="UP000198582"/>
    </source>
</evidence>
<accession>A0A1H8YLQ1</accession>
<evidence type="ECO:0000313" key="2">
    <source>
        <dbReference type="EMBL" id="SEP53110.1"/>
    </source>
</evidence>
<gene>
    <name evidence="2" type="ORF">SAMN04489732_12481</name>
</gene>
<keyword evidence="3" id="KW-1185">Reference proteome</keyword>
<dbReference type="Gene3D" id="3.30.530.20">
    <property type="match status" value="1"/>
</dbReference>
<dbReference type="InterPro" id="IPR019587">
    <property type="entry name" value="Polyketide_cyclase/dehydratase"/>
</dbReference>
<dbReference type="SUPFAM" id="SSF55961">
    <property type="entry name" value="Bet v1-like"/>
    <property type="match status" value="1"/>
</dbReference>
<organism evidence="2 3">
    <name type="scientific">Amycolatopsis saalfeldensis</name>
    <dbReference type="NCBI Taxonomy" id="394193"/>
    <lineage>
        <taxon>Bacteria</taxon>
        <taxon>Bacillati</taxon>
        <taxon>Actinomycetota</taxon>
        <taxon>Actinomycetes</taxon>
        <taxon>Pseudonocardiales</taxon>
        <taxon>Pseudonocardiaceae</taxon>
        <taxon>Amycolatopsis</taxon>
    </lineage>
</organism>
<reference evidence="2 3" key="1">
    <citation type="submission" date="2016-10" db="EMBL/GenBank/DDBJ databases">
        <authorList>
            <person name="de Groot N.N."/>
        </authorList>
    </citation>
    <scope>NUCLEOTIDE SEQUENCE [LARGE SCALE GENOMIC DNA]</scope>
    <source>
        <strain evidence="2 3">DSM 44993</strain>
    </source>
</reference>
<dbReference type="EMBL" id="FOEF01000024">
    <property type="protein sequence ID" value="SEP53110.1"/>
    <property type="molecule type" value="Genomic_DNA"/>
</dbReference>
<name>A0A1H8YLQ1_9PSEU</name>
<dbReference type="STRING" id="394193.SAMN04489732_12481"/>
<feature type="region of interest" description="Disordered" evidence="1">
    <location>
        <begin position="141"/>
        <end position="165"/>
    </location>
</feature>
<dbReference type="Pfam" id="PF10604">
    <property type="entry name" value="Polyketide_cyc2"/>
    <property type="match status" value="1"/>
</dbReference>